<evidence type="ECO:0000256" key="1">
    <source>
        <dbReference type="SAM" id="Coils"/>
    </source>
</evidence>
<keyword evidence="1" id="KW-0175">Coiled coil</keyword>
<feature type="region of interest" description="Disordered" evidence="2">
    <location>
        <begin position="392"/>
        <end position="427"/>
    </location>
</feature>
<dbReference type="CDD" id="cd09272">
    <property type="entry name" value="RNase_HI_RT_Ty1"/>
    <property type="match status" value="1"/>
</dbReference>
<dbReference type="InterPro" id="IPR013103">
    <property type="entry name" value="RVT_2"/>
</dbReference>
<dbReference type="PANTHER" id="PTHR11439">
    <property type="entry name" value="GAG-POL-RELATED RETROTRANSPOSON"/>
    <property type="match status" value="1"/>
</dbReference>
<sequence>GIVIRNKARLVAQGYTQEEGINYEEVFDPVARIEAIRLFLAYASFMGFLVYQMHVKSAFFYGTIKEEVYVCQPPGFEDPDHLNKVYKVVKVLYGLHQAPRAWYETLATYLLENGFHRGTIDQTLFIKHKGDILLVQIYVDDIIFGLQVKQKKDGIFISKDKYVIEILRKFRLTEGKSASTLIDSEKPLLKDADGEDVDVHIYRSMIGSLMYLTSSRPDIMFAVCACARFQVSPKASHLNAVKRIFRYLKGKPHLGLWYLKDLPFDLVAYSDSNYVGASLDRKSTTRGCQFLRCRLISWQCKKQTVIATSSIEAEYVAATSGYAQVLWIQNQLLDYGLQTLVDKKKVRISEAIIREVLHLDDAEGMDCLLNEEIFEEGDTTVTTEDVNDEVIPFSAPPTSPPHDIPSTSQVHSPLPQQPGLTPSQPQGAEFPMHLLQQVLDTCATLTQHVEHLENDKAAQKLEITKLQTRVKKIESFDDLEDVSNQGRIIADMDKDERIELIDDLIDEVQGRQSKISKV</sequence>
<dbReference type="SUPFAM" id="SSF56672">
    <property type="entry name" value="DNA/RNA polymerases"/>
    <property type="match status" value="1"/>
</dbReference>
<dbReference type="EMBL" id="BKCJ010351268">
    <property type="protein sequence ID" value="GEZ98340.1"/>
    <property type="molecule type" value="Genomic_DNA"/>
</dbReference>
<feature type="coiled-coil region" evidence="1">
    <location>
        <begin position="435"/>
        <end position="469"/>
    </location>
</feature>
<organism evidence="4">
    <name type="scientific">Tanacetum cinerariifolium</name>
    <name type="common">Dalmatian daisy</name>
    <name type="synonym">Chrysanthemum cinerariifolium</name>
    <dbReference type="NCBI Taxonomy" id="118510"/>
    <lineage>
        <taxon>Eukaryota</taxon>
        <taxon>Viridiplantae</taxon>
        <taxon>Streptophyta</taxon>
        <taxon>Embryophyta</taxon>
        <taxon>Tracheophyta</taxon>
        <taxon>Spermatophyta</taxon>
        <taxon>Magnoliopsida</taxon>
        <taxon>eudicotyledons</taxon>
        <taxon>Gunneridae</taxon>
        <taxon>Pentapetalae</taxon>
        <taxon>asterids</taxon>
        <taxon>campanulids</taxon>
        <taxon>Asterales</taxon>
        <taxon>Asteraceae</taxon>
        <taxon>Asteroideae</taxon>
        <taxon>Anthemideae</taxon>
        <taxon>Anthemidinae</taxon>
        <taxon>Tanacetum</taxon>
    </lineage>
</organism>
<comment type="caution">
    <text evidence="4">The sequence shown here is derived from an EMBL/GenBank/DDBJ whole genome shotgun (WGS) entry which is preliminary data.</text>
</comment>
<dbReference type="Pfam" id="PF07727">
    <property type="entry name" value="RVT_2"/>
    <property type="match status" value="1"/>
</dbReference>
<dbReference type="PANTHER" id="PTHR11439:SF495">
    <property type="entry name" value="REVERSE TRANSCRIPTASE, RNA-DEPENDENT DNA POLYMERASE-RELATED"/>
    <property type="match status" value="1"/>
</dbReference>
<protein>
    <submittedName>
        <fullName evidence="4">Putative ribonuclease H-like domain-containing protein</fullName>
    </submittedName>
</protein>
<dbReference type="AlphaFoldDB" id="A0A699IZ84"/>
<feature type="non-terminal residue" evidence="4">
    <location>
        <position position="1"/>
    </location>
</feature>
<reference evidence="4" key="1">
    <citation type="journal article" date="2019" name="Sci. Rep.">
        <title>Draft genome of Tanacetum cinerariifolium, the natural source of mosquito coil.</title>
        <authorList>
            <person name="Yamashiro T."/>
            <person name="Shiraishi A."/>
            <person name="Satake H."/>
            <person name="Nakayama K."/>
        </authorList>
    </citation>
    <scope>NUCLEOTIDE SEQUENCE</scope>
</reference>
<accession>A0A699IZ84</accession>
<dbReference type="InterPro" id="IPR043502">
    <property type="entry name" value="DNA/RNA_pol_sf"/>
</dbReference>
<evidence type="ECO:0000259" key="3">
    <source>
        <dbReference type="Pfam" id="PF07727"/>
    </source>
</evidence>
<feature type="compositionally biased region" description="Pro residues" evidence="2">
    <location>
        <begin position="394"/>
        <end position="403"/>
    </location>
</feature>
<evidence type="ECO:0000313" key="4">
    <source>
        <dbReference type="EMBL" id="GEZ98340.1"/>
    </source>
</evidence>
<gene>
    <name evidence="4" type="ORF">Tci_570313</name>
</gene>
<proteinExistence type="predicted"/>
<evidence type="ECO:0000256" key="2">
    <source>
        <dbReference type="SAM" id="MobiDB-lite"/>
    </source>
</evidence>
<name>A0A699IZ84_TANCI</name>
<feature type="domain" description="Reverse transcriptase Ty1/copia-type" evidence="3">
    <location>
        <begin position="4"/>
        <end position="143"/>
    </location>
</feature>